<organism evidence="3 4">
    <name type="scientific">Enterocloster clostridioformis</name>
    <dbReference type="NCBI Taxonomy" id="1531"/>
    <lineage>
        <taxon>Bacteria</taxon>
        <taxon>Bacillati</taxon>
        <taxon>Bacillota</taxon>
        <taxon>Clostridia</taxon>
        <taxon>Lachnospirales</taxon>
        <taxon>Lachnospiraceae</taxon>
        <taxon>Enterocloster</taxon>
    </lineage>
</organism>
<name>A0AAQ1R6C6_9FIRM</name>
<accession>A0AAQ1R6C6</accession>
<gene>
    <name evidence="3" type="ORF">FOC47_11695</name>
</gene>
<dbReference type="Proteomes" id="UP000501069">
    <property type="component" value="Chromosome"/>
</dbReference>
<evidence type="ECO:0000313" key="4">
    <source>
        <dbReference type="Proteomes" id="UP000501069"/>
    </source>
</evidence>
<dbReference type="CDD" id="cd01026">
    <property type="entry name" value="TOPRIM_OLD"/>
    <property type="match status" value="1"/>
</dbReference>
<evidence type="ECO:0000259" key="1">
    <source>
        <dbReference type="Pfam" id="PF13175"/>
    </source>
</evidence>
<feature type="domain" description="Endonuclease GajA/Old nuclease/RecF-like AAA" evidence="1">
    <location>
        <begin position="1"/>
        <end position="396"/>
    </location>
</feature>
<dbReference type="SUPFAM" id="SSF52540">
    <property type="entry name" value="P-loop containing nucleoside triphosphate hydrolases"/>
    <property type="match status" value="1"/>
</dbReference>
<reference evidence="3 4" key="1">
    <citation type="submission" date="2019-11" db="EMBL/GenBank/DDBJ databases">
        <title>FDA dAtabase for Regulatory Grade micrObial Sequences (FDA-ARGOS): Supporting development and validation of Infectious Disease Dx tests.</title>
        <authorList>
            <person name="Turner S."/>
            <person name="Byrd R."/>
            <person name="Tallon L."/>
            <person name="Sadzewicz L."/>
            <person name="Vavikolanu K."/>
            <person name="Mehta A."/>
            <person name="Aluvathingal J."/>
            <person name="Nadendla S."/>
            <person name="Myers T."/>
            <person name="Yan Y."/>
            <person name="Sichtig H."/>
        </authorList>
    </citation>
    <scope>NUCLEOTIDE SEQUENCE [LARGE SCALE GENOMIC DNA]</scope>
    <source>
        <strain evidence="3 4">FDAARGOS_739</strain>
    </source>
</reference>
<dbReference type="PANTHER" id="PTHR43581:SF2">
    <property type="entry name" value="EXCINUCLEASE ATPASE SUBUNIT"/>
    <property type="match status" value="1"/>
</dbReference>
<dbReference type="InterPro" id="IPR034139">
    <property type="entry name" value="TOPRIM_OLD"/>
</dbReference>
<feature type="domain" description="OLD protein-like TOPRIM" evidence="2">
    <location>
        <begin position="445"/>
        <end position="518"/>
    </location>
</feature>
<dbReference type="AlphaFoldDB" id="A0AAQ1R6C6"/>
<dbReference type="GeneID" id="57961823"/>
<dbReference type="Pfam" id="PF20469">
    <property type="entry name" value="OLD-like_TOPRIM"/>
    <property type="match status" value="1"/>
</dbReference>
<dbReference type="PANTHER" id="PTHR43581">
    <property type="entry name" value="ATP/GTP PHOSPHATASE"/>
    <property type="match status" value="1"/>
</dbReference>
<dbReference type="RefSeq" id="WP_003526678.1">
    <property type="nucleotide sequence ID" value="NZ_CABKQO010000021.1"/>
</dbReference>
<dbReference type="Pfam" id="PF13175">
    <property type="entry name" value="AAA_15"/>
    <property type="match status" value="1"/>
</dbReference>
<sequence length="656" mass="74286">MLLSKITINNFRLIVNAELDVHQNITLIVGRNNTAKTSCMSILEKVVKNRVLSYDDYPLQRRKYAFILLAQFMRKKITYEQLCKRLPLTSIEFLIDYSLDDAEDNLGALSPFIIDVDVDTTTALVKAEYSLKMDEESLRNCFHTCFYKDGTFALDPQETKEVCSANFSKIFELVIYAINPKNKADVQIKTQKELADLFPFYPIPAERVLGEAAEQNYNSLGTLISSYFSVDIKNLDPQIAADVLKLRETVEEANKSIQRESSNLLSSIVGKAIGFGYPNGEELQLGVNTKLQIDNQIKDQTELTYMAPLAGEALPSSHNGLGYKNLIKMEFLLADFSEKIKQDHTACIPLLFVEEPESHMHPQMQHTFAGYLQTFLSKISDVHIQTFLTSHSAHIANTMDFSNIRYAQKTKRGVVYKDLGAFGAEDPENMDFIKKYLTLSRCDLFFADKVIFVEGASERLLVPDMIEKCDKSGLFAPITYKLPAQYYALIEIGGAYAYKFIPFVRFLGIPCLIITDIDAMKDGRTKSVVSKGKTTSNSTIKWWVRQVKGLPSADKSKIKLEDIINLTADEKTIDKCHIEFQVAENGLCGRSLEEAIKNVNRAFYGLADPVTEEKLEFTEKSKTDFALRLICDYPDYSIPKYLKDGLVWLNKQKVLV</sequence>
<protein>
    <submittedName>
        <fullName evidence="3">AAA family ATPase</fullName>
    </submittedName>
</protein>
<proteinExistence type="predicted"/>
<evidence type="ECO:0000259" key="2">
    <source>
        <dbReference type="Pfam" id="PF20469"/>
    </source>
</evidence>
<dbReference type="InterPro" id="IPR051396">
    <property type="entry name" value="Bact_Antivir_Def_Nuclease"/>
</dbReference>
<dbReference type="Gene3D" id="3.40.50.300">
    <property type="entry name" value="P-loop containing nucleotide triphosphate hydrolases"/>
    <property type="match status" value="2"/>
</dbReference>
<dbReference type="EMBL" id="CP050964">
    <property type="protein sequence ID" value="QIX91152.1"/>
    <property type="molecule type" value="Genomic_DNA"/>
</dbReference>
<evidence type="ECO:0000313" key="3">
    <source>
        <dbReference type="EMBL" id="QIX91152.1"/>
    </source>
</evidence>
<dbReference type="InterPro" id="IPR041685">
    <property type="entry name" value="AAA_GajA/Old/RecF-like"/>
</dbReference>
<dbReference type="InterPro" id="IPR027417">
    <property type="entry name" value="P-loop_NTPase"/>
</dbReference>